<dbReference type="SUPFAM" id="SSF88946">
    <property type="entry name" value="Sigma2 domain of RNA polymerase sigma factors"/>
    <property type="match status" value="1"/>
</dbReference>
<evidence type="ECO:0000259" key="6">
    <source>
        <dbReference type="Pfam" id="PF08281"/>
    </source>
</evidence>
<feature type="domain" description="RNA polymerase sigma factor 70 region 4 type 2" evidence="6">
    <location>
        <begin position="130"/>
        <end position="180"/>
    </location>
</feature>
<dbReference type="PANTHER" id="PTHR43133">
    <property type="entry name" value="RNA POLYMERASE ECF-TYPE SIGMA FACTO"/>
    <property type="match status" value="1"/>
</dbReference>
<evidence type="ECO:0000256" key="1">
    <source>
        <dbReference type="ARBA" id="ARBA00010641"/>
    </source>
</evidence>
<evidence type="ECO:0000313" key="7">
    <source>
        <dbReference type="EMBL" id="TYC16037.1"/>
    </source>
</evidence>
<dbReference type="Gene3D" id="1.10.10.10">
    <property type="entry name" value="Winged helix-like DNA-binding domain superfamily/Winged helix DNA-binding domain"/>
    <property type="match status" value="1"/>
</dbReference>
<dbReference type="GO" id="GO:0003677">
    <property type="term" value="F:DNA binding"/>
    <property type="evidence" value="ECO:0007669"/>
    <property type="project" value="InterPro"/>
</dbReference>
<dbReference type="InterPro" id="IPR036388">
    <property type="entry name" value="WH-like_DNA-bd_sf"/>
</dbReference>
<comment type="similarity">
    <text evidence="1">Belongs to the sigma-70 factor family. ECF subfamily.</text>
</comment>
<dbReference type="RefSeq" id="WP_148349832.1">
    <property type="nucleotide sequence ID" value="NZ_JBHSBF010000009.1"/>
</dbReference>
<organism evidence="7 8">
    <name type="scientific">Actinomadura syzygii</name>
    <dbReference type="NCBI Taxonomy" id="1427538"/>
    <lineage>
        <taxon>Bacteria</taxon>
        <taxon>Bacillati</taxon>
        <taxon>Actinomycetota</taxon>
        <taxon>Actinomycetes</taxon>
        <taxon>Streptosporangiales</taxon>
        <taxon>Thermomonosporaceae</taxon>
        <taxon>Actinomadura</taxon>
    </lineage>
</organism>
<evidence type="ECO:0000313" key="8">
    <source>
        <dbReference type="Proteomes" id="UP000322634"/>
    </source>
</evidence>
<evidence type="ECO:0000256" key="2">
    <source>
        <dbReference type="ARBA" id="ARBA00023015"/>
    </source>
</evidence>
<feature type="region of interest" description="Disordered" evidence="5">
    <location>
        <begin position="1"/>
        <end position="24"/>
    </location>
</feature>
<feature type="compositionally biased region" description="Basic and acidic residues" evidence="5">
    <location>
        <begin position="1"/>
        <end position="11"/>
    </location>
</feature>
<dbReference type="Pfam" id="PF08281">
    <property type="entry name" value="Sigma70_r4_2"/>
    <property type="match status" value="1"/>
</dbReference>
<keyword evidence="3" id="KW-0731">Sigma factor</keyword>
<evidence type="ECO:0000256" key="4">
    <source>
        <dbReference type="ARBA" id="ARBA00023163"/>
    </source>
</evidence>
<dbReference type="InterPro" id="IPR013249">
    <property type="entry name" value="RNA_pol_sigma70_r4_t2"/>
</dbReference>
<name>A0A5D0UD77_9ACTN</name>
<gene>
    <name evidence="7" type="ORF">FXF65_11995</name>
</gene>
<dbReference type="InterPro" id="IPR013324">
    <property type="entry name" value="RNA_pol_sigma_r3/r4-like"/>
</dbReference>
<feature type="region of interest" description="Disordered" evidence="5">
    <location>
        <begin position="181"/>
        <end position="209"/>
    </location>
</feature>
<dbReference type="GO" id="GO:0006352">
    <property type="term" value="P:DNA-templated transcription initiation"/>
    <property type="evidence" value="ECO:0007669"/>
    <property type="project" value="InterPro"/>
</dbReference>
<dbReference type="InterPro" id="IPR039425">
    <property type="entry name" value="RNA_pol_sigma-70-like"/>
</dbReference>
<evidence type="ECO:0000256" key="3">
    <source>
        <dbReference type="ARBA" id="ARBA00023082"/>
    </source>
</evidence>
<dbReference type="Gene3D" id="1.10.1740.10">
    <property type="match status" value="1"/>
</dbReference>
<keyword evidence="2" id="KW-0805">Transcription regulation</keyword>
<protein>
    <submittedName>
        <fullName evidence="7">Sigma-70 family RNA polymerase sigma factor</fullName>
    </submittedName>
</protein>
<dbReference type="PANTHER" id="PTHR43133:SF25">
    <property type="entry name" value="RNA POLYMERASE SIGMA FACTOR RFAY-RELATED"/>
    <property type="match status" value="1"/>
</dbReference>
<dbReference type="SUPFAM" id="SSF88659">
    <property type="entry name" value="Sigma3 and sigma4 domains of RNA polymerase sigma factors"/>
    <property type="match status" value="1"/>
</dbReference>
<comment type="caution">
    <text evidence="7">The sequence shown here is derived from an EMBL/GenBank/DDBJ whole genome shotgun (WGS) entry which is preliminary data.</text>
</comment>
<evidence type="ECO:0000256" key="5">
    <source>
        <dbReference type="SAM" id="MobiDB-lite"/>
    </source>
</evidence>
<dbReference type="NCBIfam" id="TIGR02937">
    <property type="entry name" value="sigma70-ECF"/>
    <property type="match status" value="1"/>
</dbReference>
<dbReference type="InterPro" id="IPR014284">
    <property type="entry name" value="RNA_pol_sigma-70_dom"/>
</dbReference>
<dbReference type="Proteomes" id="UP000322634">
    <property type="component" value="Unassembled WGS sequence"/>
</dbReference>
<proteinExistence type="inferred from homology"/>
<reference evidence="7 8" key="1">
    <citation type="submission" date="2019-08" db="EMBL/GenBank/DDBJ databases">
        <title>Actinomadura sp. nov. CYP1-5 isolated from mountain soil.</title>
        <authorList>
            <person name="Songsumanus A."/>
            <person name="Kuncharoen N."/>
            <person name="Kudo T."/>
            <person name="Yuki M."/>
            <person name="Igarashi Y."/>
            <person name="Tanasupawat S."/>
        </authorList>
    </citation>
    <scope>NUCLEOTIDE SEQUENCE [LARGE SCALE GENOMIC DNA]</scope>
    <source>
        <strain evidence="7 8">GKU157</strain>
    </source>
</reference>
<dbReference type="OrthoDB" id="3608473at2"/>
<keyword evidence="8" id="KW-1185">Reference proteome</keyword>
<accession>A0A5D0UD77</accession>
<dbReference type="AlphaFoldDB" id="A0A5D0UD77"/>
<dbReference type="EMBL" id="VSFF01000004">
    <property type="protein sequence ID" value="TYC16037.1"/>
    <property type="molecule type" value="Genomic_DNA"/>
</dbReference>
<keyword evidence="4" id="KW-0804">Transcription</keyword>
<dbReference type="GO" id="GO:0016987">
    <property type="term" value="F:sigma factor activity"/>
    <property type="evidence" value="ECO:0007669"/>
    <property type="project" value="UniProtKB-KW"/>
</dbReference>
<dbReference type="InterPro" id="IPR013325">
    <property type="entry name" value="RNA_pol_sigma_r2"/>
</dbReference>
<sequence>MSDEHDREAARRRVPGPASDGGDVRAGMAAMRRDFLEFFDAEFSSVVRFVMRDGAGVHDAQDSAQHAFVQGWRMARDGRWDRIDQPRAWIRTVALRHHRARDRMEVLVRQMPETAVPGAGHDELTGQARDLVAALRLLDHDTRMVLALHLDDIPTRAISAHLSISEQRVRDLLKRARRTLRKHLAVPPRQPTASSDGFPTADHEGRPEQ</sequence>